<evidence type="ECO:0000313" key="4">
    <source>
        <dbReference type="Proteomes" id="UP000007383"/>
    </source>
</evidence>
<protein>
    <submittedName>
        <fullName evidence="3">Putative amidohydrolase</fullName>
    </submittedName>
</protein>
<proteinExistence type="predicted"/>
<dbReference type="Pfam" id="PF00795">
    <property type="entry name" value="CN_hydrolase"/>
    <property type="match status" value="1"/>
</dbReference>
<evidence type="ECO:0000256" key="1">
    <source>
        <dbReference type="ARBA" id="ARBA00022801"/>
    </source>
</evidence>
<organism evidence="3 4">
    <name type="scientific">Spirochaeta africana (strain ATCC 700263 / DSM 8902 / Z-7692)</name>
    <dbReference type="NCBI Taxonomy" id="889378"/>
    <lineage>
        <taxon>Bacteria</taxon>
        <taxon>Pseudomonadati</taxon>
        <taxon>Spirochaetota</taxon>
        <taxon>Spirochaetia</taxon>
        <taxon>Spirochaetales</taxon>
        <taxon>Spirochaetaceae</taxon>
        <taxon>Spirochaeta</taxon>
    </lineage>
</organism>
<dbReference type="GO" id="GO:0050126">
    <property type="term" value="F:N-carbamoylputrescine amidase activity"/>
    <property type="evidence" value="ECO:0007669"/>
    <property type="project" value="TreeGrafter"/>
</dbReference>
<dbReference type="Gene3D" id="3.60.110.10">
    <property type="entry name" value="Carbon-nitrogen hydrolase"/>
    <property type="match status" value="1"/>
</dbReference>
<dbReference type="InterPro" id="IPR003010">
    <property type="entry name" value="C-N_Hydrolase"/>
</dbReference>
<name>H9UGE5_SPIAZ</name>
<dbReference type="PROSITE" id="PS50263">
    <property type="entry name" value="CN_HYDROLASE"/>
    <property type="match status" value="1"/>
</dbReference>
<dbReference type="STRING" id="889378.Spiaf_0485"/>
<dbReference type="EMBL" id="CP003282">
    <property type="protein sequence ID" value="AFG36588.1"/>
    <property type="molecule type" value="Genomic_DNA"/>
</dbReference>
<dbReference type="PANTHER" id="PTHR43674">
    <property type="entry name" value="NITRILASE C965.09-RELATED"/>
    <property type="match status" value="1"/>
</dbReference>
<dbReference type="InterPro" id="IPR050345">
    <property type="entry name" value="Aliph_Amidase/BUP"/>
</dbReference>
<accession>H9UGE5</accession>
<dbReference type="PATRIC" id="fig|889378.3.peg.494"/>
<keyword evidence="4" id="KW-1185">Reference proteome</keyword>
<dbReference type="KEGG" id="sfc:Spiaf_0485"/>
<dbReference type="Proteomes" id="UP000007383">
    <property type="component" value="Chromosome"/>
</dbReference>
<dbReference type="PANTHER" id="PTHR43674:SF2">
    <property type="entry name" value="BETA-UREIDOPROPIONASE"/>
    <property type="match status" value="1"/>
</dbReference>
<sequence length="309" mass="33986">MTKRNMRTNDTLTVGLVQHSCAGLGRPADEVRAANLAVDEAAIRDCAASGARLIVLQELHAGPYFCQTEDPGLFDLAEPIPGPGTDFFASLAAELGVVIVTSLFERRAPGLYHNTAVVLDSDGRLAGRYRKMHIPDDPAYYEKFYFTPGDLGFEPIDTAVGRLGVLVCWDQWYPEAARLMAMAGAELLIYPTAIGYEQGDSQSEQERQRQAWQISQRGHAVANGVPVISVNRTGFEPDPSGATAGIQFWGSSFAAGPQGEVLAQAATDRSENLIAEVDMARAEHVRRIWPFFRDRRIDAFADLSRRWRD</sequence>
<dbReference type="GO" id="GO:0033388">
    <property type="term" value="P:putrescine biosynthetic process from arginine"/>
    <property type="evidence" value="ECO:0007669"/>
    <property type="project" value="TreeGrafter"/>
</dbReference>
<dbReference type="AlphaFoldDB" id="H9UGE5"/>
<evidence type="ECO:0000259" key="2">
    <source>
        <dbReference type="PROSITE" id="PS50263"/>
    </source>
</evidence>
<dbReference type="FunFam" id="3.60.110.10:FF:000010">
    <property type="entry name" value="Carbon-nitrogen hydrolase"/>
    <property type="match status" value="1"/>
</dbReference>
<dbReference type="InterPro" id="IPR036526">
    <property type="entry name" value="C-N_Hydrolase_sf"/>
</dbReference>
<dbReference type="SUPFAM" id="SSF56317">
    <property type="entry name" value="Carbon-nitrogen hydrolase"/>
    <property type="match status" value="1"/>
</dbReference>
<reference evidence="4" key="1">
    <citation type="journal article" date="2013" name="Stand. Genomic Sci.">
        <title>Complete genome sequence of the halophilic bacterium Spirochaeta africana type strain (Z-7692(T)) from the alkaline Lake Magadi in the East African Rift.</title>
        <authorList>
            <person name="Liolos K."/>
            <person name="Abt B."/>
            <person name="Scheuner C."/>
            <person name="Teshima H."/>
            <person name="Held B."/>
            <person name="Lapidus A."/>
            <person name="Nolan M."/>
            <person name="Lucas S."/>
            <person name="Deshpande S."/>
            <person name="Cheng J.F."/>
            <person name="Tapia R."/>
            <person name="Goodwin L.A."/>
            <person name="Pitluck S."/>
            <person name="Pagani I."/>
            <person name="Ivanova N."/>
            <person name="Mavromatis K."/>
            <person name="Mikhailova N."/>
            <person name="Huntemann M."/>
            <person name="Pati A."/>
            <person name="Chen A."/>
            <person name="Palaniappan K."/>
            <person name="Land M."/>
            <person name="Rohde M."/>
            <person name="Tindall B.J."/>
            <person name="Detter J.C."/>
            <person name="Goker M."/>
            <person name="Bristow J."/>
            <person name="Eisen J.A."/>
            <person name="Markowitz V."/>
            <person name="Hugenholtz P."/>
            <person name="Woyke T."/>
            <person name="Klenk H.P."/>
            <person name="Kyrpides N.C."/>
        </authorList>
    </citation>
    <scope>NUCLEOTIDE SEQUENCE</scope>
    <source>
        <strain evidence="4">ATCC 700263 / DSM 8902 / Z-7692</strain>
    </source>
</reference>
<dbReference type="RefSeq" id="WP_014454585.1">
    <property type="nucleotide sequence ID" value="NC_017098.1"/>
</dbReference>
<dbReference type="HOGENOM" id="CLU_030130_4_0_12"/>
<evidence type="ECO:0000313" key="3">
    <source>
        <dbReference type="EMBL" id="AFG36588.1"/>
    </source>
</evidence>
<gene>
    <name evidence="3" type="ordered locus">Spiaf_0485</name>
</gene>
<feature type="domain" description="CN hydrolase" evidence="2">
    <location>
        <begin position="12"/>
        <end position="279"/>
    </location>
</feature>
<dbReference type="eggNOG" id="COG0388">
    <property type="taxonomic scope" value="Bacteria"/>
</dbReference>
<keyword evidence="1 3" id="KW-0378">Hydrolase</keyword>
<dbReference type="CDD" id="cd07573">
    <property type="entry name" value="CPA"/>
    <property type="match status" value="1"/>
</dbReference>